<dbReference type="AlphaFoldDB" id="A0A3P7LKK2"/>
<dbReference type="OrthoDB" id="8693905at2759"/>
<dbReference type="EMBL" id="UYRU01049006">
    <property type="protein sequence ID" value="VDN10368.1"/>
    <property type="molecule type" value="Genomic_DNA"/>
</dbReference>
<dbReference type="Pfam" id="PF00780">
    <property type="entry name" value="CNH"/>
    <property type="match status" value="1"/>
</dbReference>
<evidence type="ECO:0000313" key="3">
    <source>
        <dbReference type="Proteomes" id="UP000281553"/>
    </source>
</evidence>
<evidence type="ECO:0000259" key="1">
    <source>
        <dbReference type="Pfam" id="PF00780"/>
    </source>
</evidence>
<reference evidence="2 3" key="1">
    <citation type="submission" date="2018-11" db="EMBL/GenBank/DDBJ databases">
        <authorList>
            <consortium name="Pathogen Informatics"/>
        </authorList>
    </citation>
    <scope>NUCLEOTIDE SEQUENCE [LARGE SCALE GENOMIC DNA]</scope>
</reference>
<accession>A0A3P7LKK2</accession>
<feature type="domain" description="CNH" evidence="1">
    <location>
        <begin position="5"/>
        <end position="63"/>
    </location>
</feature>
<keyword evidence="3" id="KW-1185">Reference proteome</keyword>
<dbReference type="Proteomes" id="UP000281553">
    <property type="component" value="Unassembled WGS sequence"/>
</dbReference>
<organism evidence="2 3">
    <name type="scientific">Dibothriocephalus latus</name>
    <name type="common">Fish tapeworm</name>
    <name type="synonym">Diphyllobothrium latum</name>
    <dbReference type="NCBI Taxonomy" id="60516"/>
    <lineage>
        <taxon>Eukaryota</taxon>
        <taxon>Metazoa</taxon>
        <taxon>Spiralia</taxon>
        <taxon>Lophotrochozoa</taxon>
        <taxon>Platyhelminthes</taxon>
        <taxon>Cestoda</taxon>
        <taxon>Eucestoda</taxon>
        <taxon>Diphyllobothriidea</taxon>
        <taxon>Diphyllobothriidae</taxon>
        <taxon>Dibothriocephalus</taxon>
    </lineage>
</organism>
<gene>
    <name evidence="2" type="ORF">DILT_LOCUS6199</name>
</gene>
<evidence type="ECO:0000313" key="2">
    <source>
        <dbReference type="EMBL" id="VDN10368.1"/>
    </source>
</evidence>
<name>A0A3P7LKK2_DIBLA</name>
<feature type="non-terminal residue" evidence="2">
    <location>
        <position position="1"/>
    </location>
</feature>
<proteinExistence type="predicted"/>
<protein>
    <recommendedName>
        <fullName evidence="1">CNH domain-containing protein</fullName>
    </recommendedName>
</protein>
<dbReference type="InterPro" id="IPR001180">
    <property type="entry name" value="CNH_dom"/>
</dbReference>
<sequence>RFQPTVKVPNTRGCHIASVIRNLNNGNKYLCAVVEKTIILMEWFNPRKTFVEVKRVSVSGVALSCLLDFILTLRPGGERD</sequence>